<dbReference type="EMBL" id="VEPZ02000553">
    <property type="protein sequence ID" value="KAE8722800.1"/>
    <property type="molecule type" value="Genomic_DNA"/>
</dbReference>
<evidence type="ECO:0000313" key="4">
    <source>
        <dbReference type="EMBL" id="KAE8722800.1"/>
    </source>
</evidence>
<dbReference type="InterPro" id="IPR045051">
    <property type="entry name" value="SBT"/>
</dbReference>
<evidence type="ECO:0000256" key="1">
    <source>
        <dbReference type="ARBA" id="ARBA00011073"/>
    </source>
</evidence>
<dbReference type="AlphaFoldDB" id="A0A6A3C144"/>
<gene>
    <name evidence="4" type="ORF">F3Y22_tig00013584pilonHSYRG00003</name>
</gene>
<protein>
    <submittedName>
        <fullName evidence="4">Peptidase</fullName>
    </submittedName>
</protein>
<keyword evidence="2" id="KW-0732">Signal</keyword>
<keyword evidence="5" id="KW-1185">Reference proteome</keyword>
<organism evidence="4 5">
    <name type="scientific">Hibiscus syriacus</name>
    <name type="common">Rose of Sharon</name>
    <dbReference type="NCBI Taxonomy" id="106335"/>
    <lineage>
        <taxon>Eukaryota</taxon>
        <taxon>Viridiplantae</taxon>
        <taxon>Streptophyta</taxon>
        <taxon>Embryophyta</taxon>
        <taxon>Tracheophyta</taxon>
        <taxon>Spermatophyta</taxon>
        <taxon>Magnoliopsida</taxon>
        <taxon>eudicotyledons</taxon>
        <taxon>Gunneridae</taxon>
        <taxon>Pentapetalae</taxon>
        <taxon>rosids</taxon>
        <taxon>malvids</taxon>
        <taxon>Malvales</taxon>
        <taxon>Malvaceae</taxon>
        <taxon>Malvoideae</taxon>
        <taxon>Hibiscus</taxon>
    </lineage>
</organism>
<name>A0A6A3C144_HIBSY</name>
<proteinExistence type="inferred from homology"/>
<accession>A0A6A3C144</accession>
<comment type="similarity">
    <text evidence="1">Belongs to the peptidase S8 family.</text>
</comment>
<dbReference type="InterPro" id="IPR041469">
    <property type="entry name" value="Subtilisin-like_FN3"/>
</dbReference>
<dbReference type="Proteomes" id="UP000436088">
    <property type="component" value="Unassembled WGS sequence"/>
</dbReference>
<evidence type="ECO:0000256" key="2">
    <source>
        <dbReference type="ARBA" id="ARBA00022729"/>
    </source>
</evidence>
<comment type="caution">
    <text evidence="4">The sequence shown here is derived from an EMBL/GenBank/DDBJ whole genome shotgun (WGS) entry which is preliminary data.</text>
</comment>
<reference evidence="4" key="1">
    <citation type="submission" date="2019-09" db="EMBL/GenBank/DDBJ databases">
        <title>Draft genome information of white flower Hibiscus syriacus.</title>
        <authorList>
            <person name="Kim Y.-M."/>
        </authorList>
    </citation>
    <scope>NUCLEOTIDE SEQUENCE [LARGE SCALE GENOMIC DNA]</scope>
    <source>
        <strain evidence="4">YM2019G1</strain>
    </source>
</reference>
<evidence type="ECO:0000259" key="3">
    <source>
        <dbReference type="Pfam" id="PF17766"/>
    </source>
</evidence>
<dbReference type="PANTHER" id="PTHR10795">
    <property type="entry name" value="PROPROTEIN CONVERTASE SUBTILISIN/KEXIN"/>
    <property type="match status" value="1"/>
</dbReference>
<feature type="domain" description="Subtilisin-like protease fibronectin type-III" evidence="3">
    <location>
        <begin position="58"/>
        <end position="113"/>
    </location>
</feature>
<dbReference type="Pfam" id="PF17766">
    <property type="entry name" value="fn3_6"/>
    <property type="match status" value="1"/>
</dbReference>
<dbReference type="Gene3D" id="2.60.40.2310">
    <property type="match status" value="1"/>
</dbReference>
<evidence type="ECO:0000313" key="5">
    <source>
        <dbReference type="Proteomes" id="UP000436088"/>
    </source>
</evidence>
<sequence>MGSGFVNATLALDPGLIFDTTYEEYMSFLCGINGSSPAVLNYTGQNCQRYNSTIAAVDLNLPSVTIAKLNQSKTVERSVTNIARNETYKVSWTTPSGISMKVIPTCFFISTGGNKS</sequence>